<organism evidence="2 3">
    <name type="scientific">Plantactinospora sonchi</name>
    <dbReference type="NCBI Taxonomy" id="1544735"/>
    <lineage>
        <taxon>Bacteria</taxon>
        <taxon>Bacillati</taxon>
        <taxon>Actinomycetota</taxon>
        <taxon>Actinomycetes</taxon>
        <taxon>Micromonosporales</taxon>
        <taxon>Micromonosporaceae</taxon>
        <taxon>Plantactinospora</taxon>
    </lineage>
</organism>
<protein>
    <submittedName>
        <fullName evidence="2">Low temperature requirement protein A</fullName>
    </submittedName>
</protein>
<dbReference type="InterPro" id="IPR010640">
    <property type="entry name" value="Low_temperature_requirement_A"/>
</dbReference>
<feature type="transmembrane region" description="Helical" evidence="1">
    <location>
        <begin position="165"/>
        <end position="182"/>
    </location>
</feature>
<evidence type="ECO:0000313" key="3">
    <source>
        <dbReference type="Proteomes" id="UP001332243"/>
    </source>
</evidence>
<feature type="transmembrane region" description="Helical" evidence="1">
    <location>
        <begin position="231"/>
        <end position="251"/>
    </location>
</feature>
<keyword evidence="1" id="KW-0812">Transmembrane</keyword>
<feature type="transmembrane region" description="Helical" evidence="1">
    <location>
        <begin position="300"/>
        <end position="318"/>
    </location>
</feature>
<keyword evidence="1" id="KW-1133">Transmembrane helix</keyword>
<feature type="transmembrane region" description="Helical" evidence="1">
    <location>
        <begin position="103"/>
        <end position="121"/>
    </location>
</feature>
<comment type="caution">
    <text evidence="2">The sequence shown here is derived from an EMBL/GenBank/DDBJ whole genome shotgun (WGS) entry which is preliminary data.</text>
</comment>
<evidence type="ECO:0000256" key="1">
    <source>
        <dbReference type="SAM" id="Phobius"/>
    </source>
</evidence>
<feature type="transmembrane region" description="Helical" evidence="1">
    <location>
        <begin position="330"/>
        <end position="352"/>
    </location>
</feature>
<proteinExistence type="predicted"/>
<feature type="transmembrane region" description="Helical" evidence="1">
    <location>
        <begin position="384"/>
        <end position="406"/>
    </location>
</feature>
<dbReference type="EMBL" id="JAZGQK010000048">
    <property type="protein sequence ID" value="MEE6263970.1"/>
    <property type="molecule type" value="Genomic_DNA"/>
</dbReference>
<name>A0ABU7S578_9ACTN</name>
<keyword evidence="1" id="KW-0472">Membrane</keyword>
<gene>
    <name evidence="2" type="ORF">V1633_36535</name>
</gene>
<feature type="transmembrane region" description="Helical" evidence="1">
    <location>
        <begin position="361"/>
        <end position="378"/>
    </location>
</feature>
<reference evidence="2 3" key="1">
    <citation type="submission" date="2024-01" db="EMBL/GenBank/DDBJ databases">
        <title>Genome insights into Plantactinospora sonchi sp. nov.</title>
        <authorList>
            <person name="Wang L."/>
        </authorList>
    </citation>
    <scope>NUCLEOTIDE SEQUENCE [LARGE SCALE GENOMIC DNA]</scope>
    <source>
        <strain evidence="2 3">NEAU-QY2</strain>
    </source>
</reference>
<dbReference type="RefSeq" id="WP_331218762.1">
    <property type="nucleotide sequence ID" value="NZ_JAZGQK010000048.1"/>
</dbReference>
<sequence>MPGYRERPTPADTSATIPVEVRLTRHGVRSDPLRREQDRPVTSIELFFDVVYVLAVTQLTELLLGRLTPVGTAQAGLLLLAVWWAWVDTAWITNWFDPDRNRIRLMLIVLAGVSLVMSSAIPEAYGDRGLWFAGAYVVLEVGRSLFVVSTLPGQPALRRNLQRLLTWRAVSAPLWLAGGVVSGSTRTALWAAAVFLDTTSAACGFYVPGWGRSLASEWAISGAHLAERARLFIIIALGESILVTGSTLQHARPDPATLIALAANFLGTVGLWWIYFDRSAGAAQAAIAASEEPGRLGRSAYTYLHIPMVAGIILTAVGDELTITHPTGTTHSPVVFGVLAGPALFLVGFFLFKRLVLEVRALPYLVAVVVLVGLAPLGPLLEPVVLSVLASLVVVATAAVSSVVAARAAGSHAQG</sequence>
<feature type="transmembrane region" description="Helical" evidence="1">
    <location>
        <begin position="133"/>
        <end position="153"/>
    </location>
</feature>
<dbReference type="PANTHER" id="PTHR36840">
    <property type="entry name" value="BLL5714 PROTEIN"/>
    <property type="match status" value="1"/>
</dbReference>
<feature type="transmembrane region" description="Helical" evidence="1">
    <location>
        <begin position="188"/>
        <end position="210"/>
    </location>
</feature>
<keyword evidence="3" id="KW-1185">Reference proteome</keyword>
<accession>A0ABU7S578</accession>
<dbReference type="Pfam" id="PF06772">
    <property type="entry name" value="LtrA"/>
    <property type="match status" value="1"/>
</dbReference>
<dbReference type="PANTHER" id="PTHR36840:SF1">
    <property type="entry name" value="BLL5714 PROTEIN"/>
    <property type="match status" value="1"/>
</dbReference>
<dbReference type="Proteomes" id="UP001332243">
    <property type="component" value="Unassembled WGS sequence"/>
</dbReference>
<feature type="transmembrane region" description="Helical" evidence="1">
    <location>
        <begin position="257"/>
        <end position="276"/>
    </location>
</feature>
<evidence type="ECO:0000313" key="2">
    <source>
        <dbReference type="EMBL" id="MEE6263970.1"/>
    </source>
</evidence>